<keyword evidence="1" id="KW-0028">Amino-acid biosynthesis</keyword>
<organism evidence="3">
    <name type="scientific">mine drainage metagenome</name>
    <dbReference type="NCBI Taxonomy" id="410659"/>
    <lineage>
        <taxon>unclassified sequences</taxon>
        <taxon>metagenomes</taxon>
        <taxon>ecological metagenomes</taxon>
    </lineage>
</organism>
<sequence length="80" mass="8758">MRAQKLSMTAVQGLTCKRIVLIGPMASGKTSIGRHLAALLGWRFTDTDQAIEQTSGVDIATIFDLEGEVGFRKREHSQLV</sequence>
<dbReference type="EC" id="2.7.1.71" evidence="3"/>
<dbReference type="SUPFAM" id="SSF52540">
    <property type="entry name" value="P-loop containing nucleoside triphosphate hydrolases"/>
    <property type="match status" value="1"/>
</dbReference>
<protein>
    <submittedName>
        <fullName evidence="3">Shikimate kinase domain protein</fullName>
        <ecNumber evidence="3">2.7.1.71</ecNumber>
    </submittedName>
</protein>
<comment type="caution">
    <text evidence="3">The sequence shown here is derived from an EMBL/GenBank/DDBJ whole genome shotgun (WGS) entry which is preliminary data.</text>
</comment>
<keyword evidence="2" id="KW-0057">Aromatic amino acid biosynthesis</keyword>
<accession>T0YE18</accession>
<dbReference type="Gene3D" id="3.40.50.300">
    <property type="entry name" value="P-loop containing nucleotide triphosphate hydrolases"/>
    <property type="match status" value="1"/>
</dbReference>
<dbReference type="EMBL" id="AUZZ01010371">
    <property type="protein sequence ID" value="EQD30072.1"/>
    <property type="molecule type" value="Genomic_DNA"/>
</dbReference>
<gene>
    <name evidence="3" type="ORF">B2A_14303</name>
</gene>
<keyword evidence="3" id="KW-0418">Kinase</keyword>
<dbReference type="GO" id="GO:0004765">
    <property type="term" value="F:shikimate kinase activity"/>
    <property type="evidence" value="ECO:0007669"/>
    <property type="project" value="UniProtKB-EC"/>
</dbReference>
<dbReference type="GO" id="GO:0005829">
    <property type="term" value="C:cytosol"/>
    <property type="evidence" value="ECO:0007669"/>
    <property type="project" value="TreeGrafter"/>
</dbReference>
<proteinExistence type="predicted"/>
<keyword evidence="3" id="KW-0808">Transferase</keyword>
<dbReference type="PRINTS" id="PR01100">
    <property type="entry name" value="SHIKIMTKNASE"/>
</dbReference>
<evidence type="ECO:0000313" key="3">
    <source>
        <dbReference type="EMBL" id="EQD30072.1"/>
    </source>
</evidence>
<dbReference type="PANTHER" id="PTHR21087">
    <property type="entry name" value="SHIKIMATE KINASE"/>
    <property type="match status" value="1"/>
</dbReference>
<dbReference type="GO" id="GO:0009073">
    <property type="term" value="P:aromatic amino acid family biosynthetic process"/>
    <property type="evidence" value="ECO:0007669"/>
    <property type="project" value="UniProtKB-KW"/>
</dbReference>
<dbReference type="Pfam" id="PF01202">
    <property type="entry name" value="SKI"/>
    <property type="match status" value="1"/>
</dbReference>
<evidence type="ECO:0000256" key="1">
    <source>
        <dbReference type="ARBA" id="ARBA00022605"/>
    </source>
</evidence>
<dbReference type="InterPro" id="IPR031322">
    <property type="entry name" value="Shikimate/glucono_kinase"/>
</dbReference>
<dbReference type="AlphaFoldDB" id="T0YE18"/>
<dbReference type="GO" id="GO:0008652">
    <property type="term" value="P:amino acid biosynthetic process"/>
    <property type="evidence" value="ECO:0007669"/>
    <property type="project" value="UniProtKB-KW"/>
</dbReference>
<dbReference type="PANTHER" id="PTHR21087:SF16">
    <property type="entry name" value="SHIKIMATE KINASE 1, CHLOROPLASTIC"/>
    <property type="match status" value="1"/>
</dbReference>
<evidence type="ECO:0000256" key="2">
    <source>
        <dbReference type="ARBA" id="ARBA00023141"/>
    </source>
</evidence>
<name>T0YE18_9ZZZZ</name>
<reference evidence="3" key="2">
    <citation type="journal article" date="2014" name="ISME J.">
        <title>Microbial stratification in low pH oxic and suboxic macroscopic growths along an acid mine drainage.</title>
        <authorList>
            <person name="Mendez-Garcia C."/>
            <person name="Mesa V."/>
            <person name="Sprenger R.R."/>
            <person name="Richter M."/>
            <person name="Diez M.S."/>
            <person name="Solano J."/>
            <person name="Bargiela R."/>
            <person name="Golyshina O.V."/>
            <person name="Manteca A."/>
            <person name="Ramos J.L."/>
            <person name="Gallego J.R."/>
            <person name="Llorente I."/>
            <person name="Martins Dos Santos V.A."/>
            <person name="Jensen O.N."/>
            <person name="Pelaez A.I."/>
            <person name="Sanchez J."/>
            <person name="Ferrer M."/>
        </authorList>
    </citation>
    <scope>NUCLEOTIDE SEQUENCE</scope>
</reference>
<reference evidence="3" key="1">
    <citation type="submission" date="2013-08" db="EMBL/GenBank/DDBJ databases">
        <authorList>
            <person name="Mendez C."/>
            <person name="Richter M."/>
            <person name="Ferrer M."/>
            <person name="Sanchez J."/>
        </authorList>
    </citation>
    <scope>NUCLEOTIDE SEQUENCE</scope>
</reference>
<feature type="non-terminal residue" evidence="3">
    <location>
        <position position="80"/>
    </location>
</feature>
<dbReference type="InterPro" id="IPR027417">
    <property type="entry name" value="P-loop_NTPase"/>
</dbReference>